<accession>A0A9D5HWN8</accession>
<proteinExistence type="predicted"/>
<reference evidence="1" key="1">
    <citation type="submission" date="2022-10" db="EMBL/GenBank/DDBJ databases">
        <title>Adaptive evolution leads to modifications in subtelomeric GC content in a zoonotic Cryptosporidium species.</title>
        <authorList>
            <person name="Li J."/>
            <person name="Feng Y."/>
            <person name="Xiao L."/>
        </authorList>
    </citation>
    <scope>NUCLEOTIDE SEQUENCE</scope>
    <source>
        <strain evidence="1">33844</strain>
    </source>
</reference>
<dbReference type="EMBL" id="JAPCXC010000066">
    <property type="protein sequence ID" value="KAJ1606961.1"/>
    <property type="molecule type" value="Genomic_DNA"/>
</dbReference>
<dbReference type="AlphaFoldDB" id="A0A9D5HWN8"/>
<comment type="caution">
    <text evidence="1">The sequence shown here is derived from an EMBL/GenBank/DDBJ whole genome shotgun (WGS) entry which is preliminary data.</text>
</comment>
<dbReference type="Proteomes" id="UP001067231">
    <property type="component" value="Unassembled WGS sequence"/>
</dbReference>
<gene>
    <name evidence="1" type="ORF">OJ253_2541</name>
</gene>
<sequence length="276" mass="32183">MFFSRGRAVVFFALSISYTLFSKNGVSLDFIGYSMLSLRESNMKDQKPVVTPDSIIISEKVPKLFKNIVPLELEIEEPEVDPIVFQNSNTSKALQCYESLPQYILIRGVLTEYSYFLTLYYRLKCEHNHEYHDGTKCGDTLFLIDLLENKAELIREKFLKKKSHCFTLEVNAVSVQSRYYDSNGFVGRTDDVLNDKELLMLERSFLRRVIAQFETILTNKTIEYELSCMKNNDSGSNVDCYLLRTECWLLETELVSISEEHFKRLSRFQRIKDDLA</sequence>
<evidence type="ECO:0000313" key="1">
    <source>
        <dbReference type="EMBL" id="KAJ1606961.1"/>
    </source>
</evidence>
<dbReference type="OrthoDB" id="340091at2759"/>
<organism evidence="1">
    <name type="scientific">Cryptosporidium canis</name>
    <dbReference type="NCBI Taxonomy" id="195482"/>
    <lineage>
        <taxon>Eukaryota</taxon>
        <taxon>Sar</taxon>
        <taxon>Alveolata</taxon>
        <taxon>Apicomplexa</taxon>
        <taxon>Conoidasida</taxon>
        <taxon>Coccidia</taxon>
        <taxon>Eucoccidiorida</taxon>
        <taxon>Eimeriorina</taxon>
        <taxon>Cryptosporidiidae</taxon>
        <taxon>Cryptosporidium</taxon>
    </lineage>
</organism>
<protein>
    <submittedName>
        <fullName evidence="1">Signal peptide-containing secreted protein</fullName>
    </submittedName>
</protein>
<name>A0A9D5HWN8_9CRYT</name>